<name>A0A2X3L151_9BACT</name>
<protein>
    <submittedName>
        <fullName evidence="2">Uncharacterized protein</fullName>
    </submittedName>
</protein>
<reference evidence="3" key="1">
    <citation type="submission" date="2018-05" db="EMBL/GenBank/DDBJ databases">
        <authorList>
            <person name="Hao L."/>
        </authorList>
    </citation>
    <scope>NUCLEOTIDE SEQUENCE [LARGE SCALE GENOMIC DNA]</scope>
</reference>
<dbReference type="Proteomes" id="UP000249818">
    <property type="component" value="Chromosome BARAN1"/>
</dbReference>
<evidence type="ECO:0000256" key="1">
    <source>
        <dbReference type="SAM" id="MobiDB-lite"/>
    </source>
</evidence>
<organism evidence="2 3">
    <name type="scientific">Candidatus Bipolaricaulis anaerobius</name>
    <dbReference type="NCBI Taxonomy" id="2026885"/>
    <lineage>
        <taxon>Bacteria</taxon>
        <taxon>Candidatus Bipolaricaulota</taxon>
        <taxon>Candidatus Bipolaricaulia</taxon>
        <taxon>Candidatus Bipolaricaulales</taxon>
        <taxon>Candidatus Bipolaricaulaceae</taxon>
        <taxon>Candidatus Bipolaricaulis</taxon>
    </lineage>
</organism>
<gene>
    <name evidence="2" type="ORF">BARAN1_1314</name>
</gene>
<proteinExistence type="predicted"/>
<evidence type="ECO:0000313" key="2">
    <source>
        <dbReference type="EMBL" id="SQD93336.1"/>
    </source>
</evidence>
<dbReference type="KEGG" id="bana:BARAN1_1314"/>
<keyword evidence="3" id="KW-1185">Reference proteome</keyword>
<feature type="compositionally biased region" description="Basic and acidic residues" evidence="1">
    <location>
        <begin position="61"/>
        <end position="77"/>
    </location>
</feature>
<sequence length="109" mass="11540">MGRPCLREGHGVAPAGEVGGAVRAPLSRAALAAVVSAQGAGYKGRTEEALNGHFHWRDLTRDDPHHGRRAVRGDRVRARQAGARRGIRAGQDEGPAHGAGHLEDPQGFR</sequence>
<dbReference type="EMBL" id="LS483254">
    <property type="protein sequence ID" value="SQD93336.1"/>
    <property type="molecule type" value="Genomic_DNA"/>
</dbReference>
<feature type="region of interest" description="Disordered" evidence="1">
    <location>
        <begin position="61"/>
        <end position="109"/>
    </location>
</feature>
<accession>A0A2X3L151</accession>
<dbReference type="AlphaFoldDB" id="A0A2X3L151"/>
<evidence type="ECO:0000313" key="3">
    <source>
        <dbReference type="Proteomes" id="UP000249818"/>
    </source>
</evidence>
<feature type="compositionally biased region" description="Basic and acidic residues" evidence="1">
    <location>
        <begin position="90"/>
        <end position="109"/>
    </location>
</feature>